<accession>A0AAN7LEM8</accession>
<evidence type="ECO:0000313" key="4">
    <source>
        <dbReference type="Proteomes" id="UP001346149"/>
    </source>
</evidence>
<dbReference type="AlphaFoldDB" id="A0AAN7LEM8"/>
<dbReference type="EMBL" id="JAXQNO010000014">
    <property type="protein sequence ID" value="KAK4783810.1"/>
    <property type="molecule type" value="Genomic_DNA"/>
</dbReference>
<feature type="domain" description="AT3G52170-like helix-turn-helix" evidence="2">
    <location>
        <begin position="33"/>
        <end position="81"/>
    </location>
</feature>
<reference evidence="3 4" key="1">
    <citation type="journal article" date="2023" name="Hortic Res">
        <title>Pangenome of water caltrop reveals structural variations and asymmetric subgenome divergence after allopolyploidization.</title>
        <authorList>
            <person name="Zhang X."/>
            <person name="Chen Y."/>
            <person name="Wang L."/>
            <person name="Yuan Y."/>
            <person name="Fang M."/>
            <person name="Shi L."/>
            <person name="Lu R."/>
            <person name="Comes H.P."/>
            <person name="Ma Y."/>
            <person name="Chen Y."/>
            <person name="Huang G."/>
            <person name="Zhou Y."/>
            <person name="Zheng Z."/>
            <person name="Qiu Y."/>
        </authorList>
    </citation>
    <scope>NUCLEOTIDE SEQUENCE [LARGE SCALE GENOMIC DNA]</scope>
    <source>
        <strain evidence="3">F231</strain>
    </source>
</reference>
<evidence type="ECO:0000259" key="2">
    <source>
        <dbReference type="Pfam" id="PF25896"/>
    </source>
</evidence>
<dbReference type="Pfam" id="PF25896">
    <property type="entry name" value="HTH_AT3G52170"/>
    <property type="match status" value="1"/>
</dbReference>
<dbReference type="InterPro" id="IPR058942">
    <property type="entry name" value="AT3G52170-like"/>
</dbReference>
<dbReference type="InterPro" id="IPR058941">
    <property type="entry name" value="HTH_AT3G52170-like"/>
</dbReference>
<evidence type="ECO:0000256" key="1">
    <source>
        <dbReference type="SAM" id="MobiDB-lite"/>
    </source>
</evidence>
<comment type="caution">
    <text evidence="3">The sequence shown here is derived from an EMBL/GenBank/DDBJ whole genome shotgun (WGS) entry which is preliminary data.</text>
</comment>
<feature type="region of interest" description="Disordered" evidence="1">
    <location>
        <begin position="238"/>
        <end position="257"/>
    </location>
</feature>
<keyword evidence="4" id="KW-1185">Reference proteome</keyword>
<feature type="region of interest" description="Disordered" evidence="1">
    <location>
        <begin position="357"/>
        <end position="381"/>
    </location>
</feature>
<dbReference type="Proteomes" id="UP001346149">
    <property type="component" value="Unassembled WGS sequence"/>
</dbReference>
<dbReference type="PANTHER" id="PTHR34568">
    <property type="entry name" value="RRM DOMAIN-CONTAINING PROTEIN"/>
    <property type="match status" value="1"/>
</dbReference>
<dbReference type="PANTHER" id="PTHR34568:SF1">
    <property type="entry name" value="DNA BINDING PROTEIN"/>
    <property type="match status" value="1"/>
</dbReference>
<gene>
    <name evidence="3" type="ORF">SAY86_018178</name>
</gene>
<proteinExistence type="predicted"/>
<sequence length="447" mass="50177">MPTIKICWVGQTFALSKSNESGSGGRKSRTRLSKDERKAMVESFIKMYQNRNDGNFPSLNLTHKNVGGSFYTVREIFREIIQGNRVLGPAKLIPLEKRTIHEFPQQYHLDLMTIEPQVHFFMPSEECQTDVVSSVENVDGDEGWGLSEEMHNADKELQIFNENRVHIKNDEHVAVIDQSDIPTSEVIDLTSVEVETFPLISITKGADCLHETVGKGIDSSEIFNKQQTTKVNSSLAFEDSQPYGLNSPEMSSLEDDKVKENQTELLLHEDESSNIESNQAPNSSDTLIESSDMLMTEEGTIEHPENGKSLIGEESLPYPLSPEGCKDNMEGTSVQAINEQNCVPSKSLSGALQNTVTPKSFQETEIKPEPDGPSNGKIHERNPTLDRISLKFIDEDLWWQQLFHFMYGFSGSETWEVSSRKSSGKEINPVMVIFKAFVTALTKFWSG</sequence>
<evidence type="ECO:0000313" key="3">
    <source>
        <dbReference type="EMBL" id="KAK4783810.1"/>
    </source>
</evidence>
<name>A0AAN7LEM8_TRANT</name>
<organism evidence="3 4">
    <name type="scientific">Trapa natans</name>
    <name type="common">Water chestnut</name>
    <dbReference type="NCBI Taxonomy" id="22666"/>
    <lineage>
        <taxon>Eukaryota</taxon>
        <taxon>Viridiplantae</taxon>
        <taxon>Streptophyta</taxon>
        <taxon>Embryophyta</taxon>
        <taxon>Tracheophyta</taxon>
        <taxon>Spermatophyta</taxon>
        <taxon>Magnoliopsida</taxon>
        <taxon>eudicotyledons</taxon>
        <taxon>Gunneridae</taxon>
        <taxon>Pentapetalae</taxon>
        <taxon>rosids</taxon>
        <taxon>malvids</taxon>
        <taxon>Myrtales</taxon>
        <taxon>Lythraceae</taxon>
        <taxon>Trapa</taxon>
    </lineage>
</organism>
<protein>
    <recommendedName>
        <fullName evidence="2">AT3G52170-like helix-turn-helix domain-containing protein</fullName>
    </recommendedName>
</protein>